<dbReference type="PANTHER" id="PTHR31272">
    <property type="entry name" value="CYTOCHROME C-TYPE BIOGENESIS PROTEIN HI_1454-RELATED"/>
    <property type="match status" value="1"/>
</dbReference>
<feature type="transmembrane region" description="Helical" evidence="7">
    <location>
        <begin position="130"/>
        <end position="158"/>
    </location>
</feature>
<name>A0A508X5R5_9HYPH</name>
<feature type="transmembrane region" description="Helical" evidence="7">
    <location>
        <begin position="210"/>
        <end position="234"/>
    </location>
</feature>
<dbReference type="InterPro" id="IPR051790">
    <property type="entry name" value="Cytochrome_c-biogenesis_DsbD"/>
</dbReference>
<evidence type="ECO:0000256" key="3">
    <source>
        <dbReference type="ARBA" id="ARBA00022692"/>
    </source>
</evidence>
<feature type="transmembrane region" description="Helical" evidence="7">
    <location>
        <begin position="6"/>
        <end position="31"/>
    </location>
</feature>
<comment type="similarity">
    <text evidence="2">Belongs to the DsbD family.</text>
</comment>
<dbReference type="PANTHER" id="PTHR31272:SF4">
    <property type="entry name" value="CYTOCHROME C-TYPE BIOGENESIS PROTEIN HI_1454-RELATED"/>
    <property type="match status" value="1"/>
</dbReference>
<comment type="subcellular location">
    <subcellularLocation>
        <location evidence="1">Membrane</location>
        <topology evidence="1">Multi-pass membrane protein</topology>
    </subcellularLocation>
</comment>
<dbReference type="Pfam" id="PF02683">
    <property type="entry name" value="DsbD_TM"/>
    <property type="match status" value="1"/>
</dbReference>
<dbReference type="RefSeq" id="WP_180162083.1">
    <property type="nucleotide sequence ID" value="NZ_CABFNB010000143.1"/>
</dbReference>
<keyword evidence="4" id="KW-0201">Cytochrome c-type biogenesis</keyword>
<feature type="transmembrane region" description="Helical" evidence="7">
    <location>
        <begin position="85"/>
        <end position="109"/>
    </location>
</feature>
<feature type="transmembrane region" description="Helical" evidence="7">
    <location>
        <begin position="164"/>
        <end position="189"/>
    </location>
</feature>
<gene>
    <name evidence="9" type="ORF">EMEDMD4_730006</name>
</gene>
<evidence type="ECO:0000256" key="7">
    <source>
        <dbReference type="SAM" id="Phobius"/>
    </source>
</evidence>
<dbReference type="AlphaFoldDB" id="A0A508X5R5"/>
<evidence type="ECO:0000256" key="5">
    <source>
        <dbReference type="ARBA" id="ARBA00022989"/>
    </source>
</evidence>
<sequence length="244" mass="25604">MSAISNIGLITAFTAGLVSFLSPCVLPLVPGYISYVSGQTLGSQHQAGTNRLVTLSLSLCFVLGFSTIFVALGATATAFSRLLLFYRYEATLVGGTIVIVLGVFMTGLVRMSWFERDVRFHRSIPGGRPLGAFVLGLAFGFGWTPCIGPVLGAILTVSALSSTAAAGIVLLAVYSLGLGVPFLLSAVFADHLMQRLKSMRRLGRTLQVGAGGVMVAMGIAMITGTITAFSLWLLENVPPLARIG</sequence>
<evidence type="ECO:0000256" key="1">
    <source>
        <dbReference type="ARBA" id="ARBA00004141"/>
    </source>
</evidence>
<evidence type="ECO:0000313" key="9">
    <source>
        <dbReference type="EMBL" id="VTZ64878.1"/>
    </source>
</evidence>
<proteinExistence type="inferred from homology"/>
<dbReference type="Proteomes" id="UP000507954">
    <property type="component" value="Unassembled WGS sequence"/>
</dbReference>
<dbReference type="EMBL" id="CABFNB010000143">
    <property type="protein sequence ID" value="VTZ64878.1"/>
    <property type="molecule type" value="Genomic_DNA"/>
</dbReference>
<feature type="domain" description="Cytochrome C biogenesis protein transmembrane" evidence="8">
    <location>
        <begin position="9"/>
        <end position="222"/>
    </location>
</feature>
<keyword evidence="6 7" id="KW-0472">Membrane</keyword>
<protein>
    <submittedName>
        <fullName evidence="9">Cytochrome C biogenesis protein</fullName>
    </submittedName>
</protein>
<feature type="transmembrane region" description="Helical" evidence="7">
    <location>
        <begin position="52"/>
        <end position="79"/>
    </location>
</feature>
<evidence type="ECO:0000259" key="8">
    <source>
        <dbReference type="Pfam" id="PF02683"/>
    </source>
</evidence>
<keyword evidence="5 7" id="KW-1133">Transmembrane helix</keyword>
<accession>A0A508X5R5</accession>
<organism evidence="9">
    <name type="scientific">Sinorhizobium medicae</name>
    <dbReference type="NCBI Taxonomy" id="110321"/>
    <lineage>
        <taxon>Bacteria</taxon>
        <taxon>Pseudomonadati</taxon>
        <taxon>Pseudomonadota</taxon>
        <taxon>Alphaproteobacteria</taxon>
        <taxon>Hyphomicrobiales</taxon>
        <taxon>Rhizobiaceae</taxon>
        <taxon>Sinorhizobium/Ensifer group</taxon>
        <taxon>Sinorhizobium</taxon>
    </lineage>
</organism>
<evidence type="ECO:0000256" key="6">
    <source>
        <dbReference type="ARBA" id="ARBA00023136"/>
    </source>
</evidence>
<dbReference type="GO" id="GO:0017004">
    <property type="term" value="P:cytochrome complex assembly"/>
    <property type="evidence" value="ECO:0007669"/>
    <property type="project" value="UniProtKB-KW"/>
</dbReference>
<dbReference type="InterPro" id="IPR003834">
    <property type="entry name" value="Cyt_c_assmbl_TM_dom"/>
</dbReference>
<reference evidence="9" key="1">
    <citation type="submission" date="2019-06" db="EMBL/GenBank/DDBJ databases">
        <authorList>
            <person name="Le Quere A."/>
            <person name="Colella S."/>
        </authorList>
    </citation>
    <scope>NUCLEOTIDE SEQUENCE</scope>
    <source>
        <strain evidence="9">EmedicaeMD41</strain>
    </source>
</reference>
<evidence type="ECO:0000256" key="4">
    <source>
        <dbReference type="ARBA" id="ARBA00022748"/>
    </source>
</evidence>
<dbReference type="GO" id="GO:0016020">
    <property type="term" value="C:membrane"/>
    <property type="evidence" value="ECO:0007669"/>
    <property type="project" value="UniProtKB-SubCell"/>
</dbReference>
<evidence type="ECO:0000256" key="2">
    <source>
        <dbReference type="ARBA" id="ARBA00006143"/>
    </source>
</evidence>
<keyword evidence="3 7" id="KW-0812">Transmembrane</keyword>